<evidence type="ECO:0000256" key="11">
    <source>
        <dbReference type="ARBA" id="ARBA00023002"/>
    </source>
</evidence>
<evidence type="ECO:0000256" key="6">
    <source>
        <dbReference type="ARBA" id="ARBA00022741"/>
    </source>
</evidence>
<keyword evidence="12" id="KW-0443">Lipid metabolism</keyword>
<evidence type="ECO:0000256" key="19">
    <source>
        <dbReference type="ARBA" id="ARBA00048930"/>
    </source>
</evidence>
<evidence type="ECO:0000256" key="20">
    <source>
        <dbReference type="SAM" id="MobiDB-lite"/>
    </source>
</evidence>
<evidence type="ECO:0000256" key="17">
    <source>
        <dbReference type="ARBA" id="ARBA00032891"/>
    </source>
</evidence>
<dbReference type="CDD" id="cd08939">
    <property type="entry name" value="KDSR-like_SDR_c"/>
    <property type="match status" value="1"/>
</dbReference>
<keyword evidence="13 21" id="KW-0472">Membrane</keyword>
<evidence type="ECO:0000256" key="13">
    <source>
        <dbReference type="ARBA" id="ARBA00023136"/>
    </source>
</evidence>
<dbReference type="Gene3D" id="3.40.50.720">
    <property type="entry name" value="NAD(P)-binding Rossmann-like Domain"/>
    <property type="match status" value="1"/>
</dbReference>
<comment type="pathway">
    <text evidence="2">Lipid metabolism; sphingolipid metabolism.</text>
</comment>
<evidence type="ECO:0000256" key="3">
    <source>
        <dbReference type="ARBA" id="ARBA00004991"/>
    </source>
</evidence>
<dbReference type="EC" id="1.1.1.102" evidence="14"/>
<gene>
    <name evidence="22" type="ORF">AC631_01490</name>
</gene>
<dbReference type="GO" id="GO:0047560">
    <property type="term" value="F:3-dehydrosphinganine reductase activity"/>
    <property type="evidence" value="ECO:0007669"/>
    <property type="project" value="UniProtKB-EC"/>
</dbReference>
<dbReference type="GO" id="GO:0006666">
    <property type="term" value="P:3-keto-sphinganine metabolic process"/>
    <property type="evidence" value="ECO:0007669"/>
    <property type="project" value="InterPro"/>
</dbReference>
<dbReference type="PANTHER" id="PTHR43550:SF3">
    <property type="entry name" value="3-KETODIHYDROSPHINGOSINE REDUCTASE"/>
    <property type="match status" value="1"/>
</dbReference>
<dbReference type="InterPro" id="IPR036291">
    <property type="entry name" value="NAD(P)-bd_dom_sf"/>
</dbReference>
<dbReference type="GO" id="GO:0000166">
    <property type="term" value="F:nucleotide binding"/>
    <property type="evidence" value="ECO:0007669"/>
    <property type="project" value="UniProtKB-KW"/>
</dbReference>
<keyword evidence="7" id="KW-0256">Endoplasmic reticulum</keyword>
<evidence type="ECO:0000256" key="18">
    <source>
        <dbReference type="ARBA" id="ARBA00044737"/>
    </source>
</evidence>
<dbReference type="GO" id="GO:0030148">
    <property type="term" value="P:sphingolipid biosynthetic process"/>
    <property type="evidence" value="ECO:0007669"/>
    <property type="project" value="InterPro"/>
</dbReference>
<dbReference type="Pfam" id="PF00106">
    <property type="entry name" value="adh_short"/>
    <property type="match status" value="1"/>
</dbReference>
<evidence type="ECO:0000256" key="14">
    <source>
        <dbReference type="ARBA" id="ARBA00026112"/>
    </source>
</evidence>
<evidence type="ECO:0000256" key="1">
    <source>
        <dbReference type="ARBA" id="ARBA00004389"/>
    </source>
</evidence>
<comment type="caution">
    <text evidence="22">The sequence shown here is derived from an EMBL/GenBank/DDBJ whole genome shotgun (WGS) entry which is preliminary data.</text>
</comment>
<evidence type="ECO:0000256" key="15">
    <source>
        <dbReference type="ARBA" id="ARBA00026241"/>
    </source>
</evidence>
<evidence type="ECO:0000256" key="21">
    <source>
        <dbReference type="SAM" id="Phobius"/>
    </source>
</evidence>
<dbReference type="GeneID" id="26838499"/>
<dbReference type="GO" id="GO:0005789">
    <property type="term" value="C:endoplasmic reticulum membrane"/>
    <property type="evidence" value="ECO:0007669"/>
    <property type="project" value="UniProtKB-SubCell"/>
</dbReference>
<evidence type="ECO:0000313" key="22">
    <source>
        <dbReference type="EMBL" id="KSA02786.1"/>
    </source>
</evidence>
<dbReference type="RefSeq" id="XP_015468888.1">
    <property type="nucleotide sequence ID" value="XM_015610320.1"/>
</dbReference>
<feature type="compositionally biased region" description="Polar residues" evidence="20">
    <location>
        <begin position="220"/>
        <end position="233"/>
    </location>
</feature>
<organism evidence="22 23">
    <name type="scientific">Debaryomyces fabryi</name>
    <dbReference type="NCBI Taxonomy" id="58627"/>
    <lineage>
        <taxon>Eukaryota</taxon>
        <taxon>Fungi</taxon>
        <taxon>Dikarya</taxon>
        <taxon>Ascomycota</taxon>
        <taxon>Saccharomycotina</taxon>
        <taxon>Pichiomycetes</taxon>
        <taxon>Debaryomycetaceae</taxon>
        <taxon>Debaryomyces</taxon>
    </lineage>
</organism>
<evidence type="ECO:0000313" key="23">
    <source>
        <dbReference type="Proteomes" id="UP000054251"/>
    </source>
</evidence>
<evidence type="ECO:0000256" key="12">
    <source>
        <dbReference type="ARBA" id="ARBA00023098"/>
    </source>
</evidence>
<dbReference type="PANTHER" id="PTHR43550">
    <property type="entry name" value="3-KETODIHYDROSPHINGOSINE REDUCTASE"/>
    <property type="match status" value="1"/>
</dbReference>
<dbReference type="EMBL" id="LMYN01000020">
    <property type="protein sequence ID" value="KSA02786.1"/>
    <property type="molecule type" value="Genomic_DNA"/>
</dbReference>
<feature type="transmembrane region" description="Helical" evidence="21">
    <location>
        <begin position="275"/>
        <end position="298"/>
    </location>
</feature>
<evidence type="ECO:0000256" key="10">
    <source>
        <dbReference type="ARBA" id="ARBA00022989"/>
    </source>
</evidence>
<evidence type="ECO:0000256" key="9">
    <source>
        <dbReference type="ARBA" id="ARBA00022919"/>
    </source>
</evidence>
<dbReference type="AlphaFoldDB" id="A0A0V1Q2V3"/>
<evidence type="ECO:0000256" key="8">
    <source>
        <dbReference type="ARBA" id="ARBA00022857"/>
    </source>
</evidence>
<name>A0A0V1Q2V3_9ASCO</name>
<protein>
    <recommendedName>
        <fullName evidence="15">3-ketodihydrosphingosine reductase TSC10</fullName>
        <ecNumber evidence="14">1.1.1.102</ecNumber>
    </recommendedName>
    <alternativeName>
        <fullName evidence="17">3-dehydrosphinganine reductase</fullName>
    </alternativeName>
    <alternativeName>
        <fullName evidence="16">KDS reductase</fullName>
    </alternativeName>
</protein>
<evidence type="ECO:0000256" key="2">
    <source>
        <dbReference type="ARBA" id="ARBA00004760"/>
    </source>
</evidence>
<comment type="function">
    <text evidence="18">Catalyzes the reduction of 3'-oxosphinganine (3-ketodihydrosphingosine/KDS) to sphinganine (dihydrosphingosine/DHS), the second step of de novo sphingolipid biosynthesis.</text>
</comment>
<comment type="similarity">
    <text evidence="4">Belongs to the short-chain dehydrogenases/reductases (SDR) family.</text>
</comment>
<dbReference type="FunFam" id="3.40.50.720:FF:000578">
    <property type="entry name" value="3-ketodihydrosphingosine reductase"/>
    <property type="match status" value="1"/>
</dbReference>
<dbReference type="SUPFAM" id="SSF51735">
    <property type="entry name" value="NAD(P)-binding Rossmann-fold domains"/>
    <property type="match status" value="1"/>
</dbReference>
<dbReference type="InterPro" id="IPR045022">
    <property type="entry name" value="KDSR-like"/>
</dbReference>
<evidence type="ECO:0000256" key="5">
    <source>
        <dbReference type="ARBA" id="ARBA00022692"/>
    </source>
</evidence>
<feature type="region of interest" description="Disordered" evidence="20">
    <location>
        <begin position="213"/>
        <end position="233"/>
    </location>
</feature>
<keyword evidence="9" id="KW-0746">Sphingolipid metabolism</keyword>
<keyword evidence="11" id="KW-0560">Oxidoreductase</keyword>
<proteinExistence type="inferred from homology"/>
<comment type="pathway">
    <text evidence="3">Sphingolipid metabolism.</text>
</comment>
<keyword evidence="23" id="KW-1185">Reference proteome</keyword>
<comment type="catalytic activity">
    <reaction evidence="19">
        <text>sphinganine + NADP(+) = 3-oxosphinganine + NADPH + H(+)</text>
        <dbReference type="Rhea" id="RHEA:22640"/>
        <dbReference type="ChEBI" id="CHEBI:15378"/>
        <dbReference type="ChEBI" id="CHEBI:57783"/>
        <dbReference type="ChEBI" id="CHEBI:57817"/>
        <dbReference type="ChEBI" id="CHEBI:58299"/>
        <dbReference type="ChEBI" id="CHEBI:58349"/>
        <dbReference type="EC" id="1.1.1.102"/>
    </reaction>
    <physiologicalReaction direction="right-to-left" evidence="19">
        <dbReference type="Rhea" id="RHEA:22642"/>
    </physiologicalReaction>
</comment>
<reference evidence="22 23" key="1">
    <citation type="submission" date="2015-11" db="EMBL/GenBank/DDBJ databases">
        <title>The genome of Debaryomyces fabryi.</title>
        <authorList>
            <person name="Tafer H."/>
            <person name="Lopandic K."/>
        </authorList>
    </citation>
    <scope>NUCLEOTIDE SEQUENCE [LARGE SCALE GENOMIC DNA]</scope>
    <source>
        <strain evidence="22 23">CBS 789</strain>
    </source>
</reference>
<dbReference type="OrthoDB" id="10267115at2759"/>
<evidence type="ECO:0000256" key="7">
    <source>
        <dbReference type="ARBA" id="ARBA00022824"/>
    </source>
</evidence>
<dbReference type="InterPro" id="IPR002347">
    <property type="entry name" value="SDR_fam"/>
</dbReference>
<comment type="subcellular location">
    <subcellularLocation>
        <location evidence="1">Endoplasmic reticulum membrane</location>
        <topology evidence="1">Single-pass membrane protein</topology>
    </subcellularLocation>
</comment>
<keyword evidence="10 21" id="KW-1133">Transmembrane helix</keyword>
<keyword evidence="6" id="KW-0547">Nucleotide-binding</keyword>
<evidence type="ECO:0000256" key="4">
    <source>
        <dbReference type="ARBA" id="ARBA00006484"/>
    </source>
</evidence>
<keyword evidence="8" id="KW-0521">NADP</keyword>
<evidence type="ECO:0000256" key="16">
    <source>
        <dbReference type="ARBA" id="ARBA00029797"/>
    </source>
</evidence>
<dbReference type="PRINTS" id="PR00081">
    <property type="entry name" value="GDHRDH"/>
</dbReference>
<dbReference type="Proteomes" id="UP000054251">
    <property type="component" value="Unassembled WGS sequence"/>
</dbReference>
<dbReference type="UniPathway" id="UPA00222"/>
<sequence>MLFTNNEIHAEGKLALIVGASQGLGADLALKLYQQNCSVILVARTETKLVAQIERIQSSIPESNASLSYKCCDASNYEDCVNLWSELVIDQQQDPDFIFCCAGSSVPKLFSDLTAKDFAIGINTNYNTALNITHTGFKQVLAQFPNVPCDQFKKRHVIFVSSVVSFYPFIGYSQYAPLKSAIQSLSTILRQELGPFNYRVSCVFPGNFQSEGYEEEQKTKPSITKSIEGSSKPISGEDCADIILGKLNGGYDTVTTDFIGWLLGCSVLGVLPRSWGFFQIIISFIFLIIAPIANWVVYRDVLQFFKTRNTSDVDEYEIVSPDDNKKTL</sequence>
<keyword evidence="5 21" id="KW-0812">Transmembrane</keyword>
<accession>A0A0V1Q2V3</accession>